<comment type="caution">
    <text evidence="1">The sequence shown here is derived from an EMBL/GenBank/DDBJ whole genome shotgun (WGS) entry which is preliminary data.</text>
</comment>
<gene>
    <name evidence="1" type="ORF">Pa4123_26340</name>
</gene>
<dbReference type="Proteomes" id="UP001144280">
    <property type="component" value="Unassembled WGS sequence"/>
</dbReference>
<dbReference type="RefSeq" id="WP_281895171.1">
    <property type="nucleotide sequence ID" value="NZ_BSDI01000010.1"/>
</dbReference>
<sequence>MLPTIGRIVHYTLSEQDAEAINRRREDFAEAPATNTGFVGHVGNPASTGDIYPAMVVNTFGGTAANLQVFLDGNDTYWATSRVEGADQGTWA</sequence>
<organism evidence="1 2">
    <name type="scientific">Phytohabitans aurantiacus</name>
    <dbReference type="NCBI Taxonomy" id="3016789"/>
    <lineage>
        <taxon>Bacteria</taxon>
        <taxon>Bacillati</taxon>
        <taxon>Actinomycetota</taxon>
        <taxon>Actinomycetes</taxon>
        <taxon>Micromonosporales</taxon>
        <taxon>Micromonosporaceae</taxon>
    </lineage>
</organism>
<protein>
    <submittedName>
        <fullName evidence="1">Uncharacterized protein</fullName>
    </submittedName>
</protein>
<evidence type="ECO:0000313" key="2">
    <source>
        <dbReference type="Proteomes" id="UP001144280"/>
    </source>
</evidence>
<name>A0ABQ5QSH7_9ACTN</name>
<accession>A0ABQ5QSH7</accession>
<evidence type="ECO:0000313" key="1">
    <source>
        <dbReference type="EMBL" id="GLH97359.1"/>
    </source>
</evidence>
<dbReference type="EMBL" id="BSDI01000010">
    <property type="protein sequence ID" value="GLH97359.1"/>
    <property type="molecule type" value="Genomic_DNA"/>
</dbReference>
<reference evidence="1" key="1">
    <citation type="submission" date="2022-12" db="EMBL/GenBank/DDBJ databases">
        <title>New Phytohabitans aurantiacus sp. RD004123 nov., an actinomycete isolated from soil.</title>
        <authorList>
            <person name="Triningsih D.W."/>
            <person name="Harunari E."/>
            <person name="Igarashi Y."/>
        </authorList>
    </citation>
    <scope>NUCLEOTIDE SEQUENCE</scope>
    <source>
        <strain evidence="1">RD004123</strain>
    </source>
</reference>
<keyword evidence="2" id="KW-1185">Reference proteome</keyword>
<proteinExistence type="predicted"/>